<reference evidence="7" key="1">
    <citation type="submission" date="2025-08" db="UniProtKB">
        <authorList>
            <consortium name="RefSeq"/>
        </authorList>
    </citation>
    <scope>IDENTIFICATION</scope>
</reference>
<keyword evidence="3" id="KW-0720">Serine protease</keyword>
<evidence type="ECO:0000313" key="7">
    <source>
        <dbReference type="RefSeq" id="XP_011493881.1"/>
    </source>
</evidence>
<keyword evidence="4" id="KW-1015">Disulfide bond</keyword>
<dbReference type="InterPro" id="IPR043504">
    <property type="entry name" value="Peptidase_S1_PA_chymotrypsin"/>
</dbReference>
<organism evidence="6 7">
    <name type="scientific">Ceratosolen solmsi marchali</name>
    <dbReference type="NCBI Taxonomy" id="326594"/>
    <lineage>
        <taxon>Eukaryota</taxon>
        <taxon>Metazoa</taxon>
        <taxon>Ecdysozoa</taxon>
        <taxon>Arthropoda</taxon>
        <taxon>Hexapoda</taxon>
        <taxon>Insecta</taxon>
        <taxon>Pterygota</taxon>
        <taxon>Neoptera</taxon>
        <taxon>Endopterygota</taxon>
        <taxon>Hymenoptera</taxon>
        <taxon>Apocrita</taxon>
        <taxon>Proctotrupomorpha</taxon>
        <taxon>Chalcidoidea</taxon>
        <taxon>Agaonidae</taxon>
        <taxon>Agaoninae</taxon>
        <taxon>Ceratosolen</taxon>
    </lineage>
</organism>
<dbReference type="GO" id="GO:0006508">
    <property type="term" value="P:proteolysis"/>
    <property type="evidence" value="ECO:0007669"/>
    <property type="project" value="UniProtKB-KW"/>
</dbReference>
<feature type="domain" description="Peptidase S1" evidence="5">
    <location>
        <begin position="1"/>
        <end position="207"/>
    </location>
</feature>
<dbReference type="SUPFAM" id="SSF50494">
    <property type="entry name" value="Trypsin-like serine proteases"/>
    <property type="match status" value="1"/>
</dbReference>
<evidence type="ECO:0000256" key="4">
    <source>
        <dbReference type="ARBA" id="ARBA00023157"/>
    </source>
</evidence>
<dbReference type="Gene3D" id="2.40.10.10">
    <property type="entry name" value="Trypsin-like serine proteases"/>
    <property type="match status" value="1"/>
</dbReference>
<dbReference type="RefSeq" id="XP_011493881.1">
    <property type="nucleotide sequence ID" value="XM_011495579.1"/>
</dbReference>
<dbReference type="InterPro" id="IPR001254">
    <property type="entry name" value="Trypsin_dom"/>
</dbReference>
<evidence type="ECO:0000256" key="3">
    <source>
        <dbReference type="ARBA" id="ARBA00022825"/>
    </source>
</evidence>
<dbReference type="Pfam" id="PF00089">
    <property type="entry name" value="Trypsin"/>
    <property type="match status" value="1"/>
</dbReference>
<dbReference type="AlphaFoldDB" id="A0AAJ6VK05"/>
<dbReference type="PROSITE" id="PS50240">
    <property type="entry name" value="TRYPSIN_DOM"/>
    <property type="match status" value="1"/>
</dbReference>
<dbReference type="PANTHER" id="PTHR24276:SF98">
    <property type="entry name" value="FI18310P1-RELATED"/>
    <property type="match status" value="1"/>
</dbReference>
<keyword evidence="2" id="KW-0378">Hydrolase</keyword>
<dbReference type="InterPro" id="IPR009003">
    <property type="entry name" value="Peptidase_S1_PA"/>
</dbReference>
<evidence type="ECO:0000313" key="6">
    <source>
        <dbReference type="Proteomes" id="UP000695007"/>
    </source>
</evidence>
<protein>
    <submittedName>
        <fullName evidence="7">Trypsin-like</fullName>
    </submittedName>
</protein>
<sequence length="207" mass="23285">MRDVLTSEHCFYGAIVEGIKILVGSIKLSQATQFSPEWWISYNKWAVVNGIDTQHYDNDIVVIRLLEEVRGETNARIAMLSYSFLPLRGTNVEIVGWGILNNRNMSDVLQIAATEILANDACGDRVTALDGDRVTFDSRYICTYTEPCILLQFGDSGGPLIHNNEVVGINIGTCPVLDVVIHPAKVNIHLATRYYKRFIQDIVYEYL</sequence>
<keyword evidence="6" id="KW-1185">Reference proteome</keyword>
<dbReference type="Proteomes" id="UP000695007">
    <property type="component" value="Unplaced"/>
</dbReference>
<dbReference type="KEGG" id="csol:105359099"/>
<gene>
    <name evidence="7" type="primary">LOC105359099</name>
</gene>
<dbReference type="GeneID" id="105359099"/>
<dbReference type="GO" id="GO:0004252">
    <property type="term" value="F:serine-type endopeptidase activity"/>
    <property type="evidence" value="ECO:0007669"/>
    <property type="project" value="InterPro"/>
</dbReference>
<keyword evidence="1" id="KW-0645">Protease</keyword>
<evidence type="ECO:0000256" key="2">
    <source>
        <dbReference type="ARBA" id="ARBA00022801"/>
    </source>
</evidence>
<accession>A0AAJ6VK05</accession>
<evidence type="ECO:0000256" key="1">
    <source>
        <dbReference type="ARBA" id="ARBA00022670"/>
    </source>
</evidence>
<dbReference type="PANTHER" id="PTHR24276">
    <property type="entry name" value="POLYSERASE-RELATED"/>
    <property type="match status" value="1"/>
</dbReference>
<name>A0AAJ6VK05_9HYME</name>
<evidence type="ECO:0000259" key="5">
    <source>
        <dbReference type="PROSITE" id="PS50240"/>
    </source>
</evidence>
<proteinExistence type="predicted"/>
<dbReference type="InterPro" id="IPR050430">
    <property type="entry name" value="Peptidase_S1"/>
</dbReference>
<dbReference type="SMART" id="SM00020">
    <property type="entry name" value="Tryp_SPc"/>
    <property type="match status" value="1"/>
</dbReference>